<name>A0ABQ6BEM2_9BRAD</name>
<dbReference type="Proteomes" id="UP001156905">
    <property type="component" value="Unassembled WGS sequence"/>
</dbReference>
<proteinExistence type="predicted"/>
<evidence type="ECO:0000313" key="1">
    <source>
        <dbReference type="EMBL" id="GLR92223.1"/>
    </source>
</evidence>
<dbReference type="EMBL" id="BSOW01000073">
    <property type="protein sequence ID" value="GLR92223.1"/>
    <property type="molecule type" value="Genomic_DNA"/>
</dbReference>
<reference evidence="2" key="1">
    <citation type="journal article" date="2019" name="Int. J. Syst. Evol. Microbiol.">
        <title>The Global Catalogue of Microorganisms (GCM) 10K type strain sequencing project: providing services to taxonomists for standard genome sequencing and annotation.</title>
        <authorList>
            <consortium name="The Broad Institute Genomics Platform"/>
            <consortium name="The Broad Institute Genome Sequencing Center for Infectious Disease"/>
            <person name="Wu L."/>
            <person name="Ma J."/>
        </authorList>
    </citation>
    <scope>NUCLEOTIDE SEQUENCE [LARGE SCALE GENOMIC DNA]</scope>
    <source>
        <strain evidence="2">NBRC 102520</strain>
    </source>
</reference>
<dbReference type="RefSeq" id="WP_284276189.1">
    <property type="nucleotide sequence ID" value="NZ_BSOW01000073.1"/>
</dbReference>
<gene>
    <name evidence="1" type="ORF">GCM10007857_89440</name>
</gene>
<protein>
    <submittedName>
        <fullName evidence="1">Uncharacterized protein</fullName>
    </submittedName>
</protein>
<keyword evidence="2" id="KW-1185">Reference proteome</keyword>
<accession>A0ABQ6BEM2</accession>
<organism evidence="1 2">
    <name type="scientific">Bradyrhizobium iriomotense</name>
    <dbReference type="NCBI Taxonomy" id="441950"/>
    <lineage>
        <taxon>Bacteria</taxon>
        <taxon>Pseudomonadati</taxon>
        <taxon>Pseudomonadota</taxon>
        <taxon>Alphaproteobacteria</taxon>
        <taxon>Hyphomicrobiales</taxon>
        <taxon>Nitrobacteraceae</taxon>
        <taxon>Bradyrhizobium</taxon>
    </lineage>
</organism>
<sequence>MSDIDPTDHALATIASILEPESPREAEKPAAIEAIEAIDEQPLVPEHPADAEGYSKLGPGPMEALRFKWTVQRGEDDLYYVHETIGQYSTPVVSGPMSGEAAVQFVDERENEAHRRFETLRDEIANRSSVADIVRKGEA</sequence>
<comment type="caution">
    <text evidence="1">The sequence shown here is derived from an EMBL/GenBank/DDBJ whole genome shotgun (WGS) entry which is preliminary data.</text>
</comment>
<evidence type="ECO:0000313" key="2">
    <source>
        <dbReference type="Proteomes" id="UP001156905"/>
    </source>
</evidence>